<reference evidence="3" key="1">
    <citation type="submission" date="2014-07" db="EMBL/GenBank/DDBJ databases">
        <authorList>
            <person name="Martin A.A"/>
            <person name="De Silva N."/>
        </authorList>
    </citation>
    <scope>NUCLEOTIDE SEQUENCE</scope>
</reference>
<reference evidence="4" key="2">
    <citation type="submission" date="2015-08" db="UniProtKB">
        <authorList>
            <consortium name="WormBaseParasite"/>
        </authorList>
    </citation>
    <scope>IDENTIFICATION</scope>
</reference>
<evidence type="ECO:0000259" key="2">
    <source>
        <dbReference type="SMART" id="SM00233"/>
    </source>
</evidence>
<dbReference type="Proteomes" id="UP000035680">
    <property type="component" value="Unassembled WGS sequence"/>
</dbReference>
<feature type="region of interest" description="Disordered" evidence="1">
    <location>
        <begin position="197"/>
        <end position="221"/>
    </location>
</feature>
<feature type="compositionally biased region" description="Low complexity" evidence="1">
    <location>
        <begin position="208"/>
        <end position="217"/>
    </location>
</feature>
<evidence type="ECO:0000313" key="4">
    <source>
        <dbReference type="WBParaSite" id="SVE_0821800.1"/>
    </source>
</evidence>
<feature type="domain" description="PH" evidence="2">
    <location>
        <begin position="17"/>
        <end position="123"/>
    </location>
</feature>
<dbReference type="WBParaSite" id="SVE_0821800.1">
    <property type="protein sequence ID" value="SVE_0821800.1"/>
    <property type="gene ID" value="SVE_0821800"/>
</dbReference>
<sequence>MPSRQIIKEGCLQTKLIKYKGALMFKKKKILYEKENCWVVLCKHDNKIPLLEWYPSSLAVENHKPAQVADLLNVSYITQTVGEERAFIIGFDDPQREPLELVSLSLDECIFWIEQIRETLSSLNCLSQTFENMYTIIPEDELSENSGEKNNISRNIKGYTTIIQPNKDTIFTLSCSSNPKKEMGTIILNDYEKEEESGDRKSLIELPSNNINTSNENNKTDNGDYEEFEEIDESYSPNPPLILTVPEIEAPQVKNCHPLNSLSSYPSSSSSTPNINNTSFNVLDKSFSVNRLTHSASPDIINKKLQSYRFGVRQKNANKFHVVKSTIPTLPPRSCDENEFNEVSLQKSPIKNIINKQSYEIINHPNPEPISYRSNLIYDKLYKPFKQSTASTTSSDNETCSSLADSIASITFNNLLPFKTARYKTNLNEVHSTDFFDNLPVLLNVPQSLKTPDTIYDTLPIDSADLLNEHRIRNLSLCYTVIAEHIVFVEISGRVFVGGWTIQMHPKLIGLIHVGDEIIECDNKIIKDLEHFHNILCEHDLSGNPLSLRIRSIPFGKVFFIKKLPKSTPEELLGLILKRKKNVIMNDNKEVYLKSEDGLGEKNVNTKSEMVYETLTKQDSSSPVITELNDKPTNMFATSDDHLYRRIDKLPKNSHFSIIIHPRDFSRLIKANIKQSLTFIRFIHDQ</sequence>
<protein>
    <submittedName>
        <fullName evidence="4">PH domain-containing protein</fullName>
    </submittedName>
</protein>
<organism evidence="3 4">
    <name type="scientific">Strongyloides venezuelensis</name>
    <name type="common">Threadworm</name>
    <dbReference type="NCBI Taxonomy" id="75913"/>
    <lineage>
        <taxon>Eukaryota</taxon>
        <taxon>Metazoa</taxon>
        <taxon>Ecdysozoa</taxon>
        <taxon>Nematoda</taxon>
        <taxon>Chromadorea</taxon>
        <taxon>Rhabditida</taxon>
        <taxon>Tylenchina</taxon>
        <taxon>Panagrolaimomorpha</taxon>
        <taxon>Strongyloidoidea</taxon>
        <taxon>Strongyloididae</taxon>
        <taxon>Strongyloides</taxon>
    </lineage>
</organism>
<dbReference type="SUPFAM" id="SSF50729">
    <property type="entry name" value="PH domain-like"/>
    <property type="match status" value="1"/>
</dbReference>
<dbReference type="AlphaFoldDB" id="A0A0K0FH56"/>
<keyword evidence="3" id="KW-1185">Reference proteome</keyword>
<proteinExistence type="predicted"/>
<dbReference type="STRING" id="75913.A0A0K0FH56"/>
<dbReference type="SMART" id="SM00233">
    <property type="entry name" value="PH"/>
    <property type="match status" value="1"/>
</dbReference>
<evidence type="ECO:0000256" key="1">
    <source>
        <dbReference type="SAM" id="MobiDB-lite"/>
    </source>
</evidence>
<accession>A0A0K0FH56</accession>
<dbReference type="InterPro" id="IPR001849">
    <property type="entry name" value="PH_domain"/>
</dbReference>
<evidence type="ECO:0000313" key="3">
    <source>
        <dbReference type="Proteomes" id="UP000035680"/>
    </source>
</evidence>
<name>A0A0K0FH56_STRVS</name>